<evidence type="ECO:0000313" key="1">
    <source>
        <dbReference type="EMBL" id="ACY96985.1"/>
    </source>
</evidence>
<dbReference type="HOGENOM" id="CLU_089654_0_0_11"/>
<proteinExistence type="predicted"/>
<dbReference type="KEGG" id="tcu:Tcur_1404"/>
<name>D1AA49_THECD</name>
<evidence type="ECO:0000313" key="2">
    <source>
        <dbReference type="Proteomes" id="UP000001918"/>
    </source>
</evidence>
<keyword evidence="2" id="KW-1185">Reference proteome</keyword>
<evidence type="ECO:0008006" key="3">
    <source>
        <dbReference type="Google" id="ProtNLM"/>
    </source>
</evidence>
<dbReference type="OrthoDB" id="3629757at2"/>
<dbReference type="AlphaFoldDB" id="D1AA49"/>
<dbReference type="STRING" id="471852.Tcur_1404"/>
<dbReference type="eggNOG" id="ENOG5032CAQ">
    <property type="taxonomic scope" value="Bacteria"/>
</dbReference>
<gene>
    <name evidence="1" type="ordered locus">Tcur_1404</name>
</gene>
<dbReference type="RefSeq" id="WP_012851769.1">
    <property type="nucleotide sequence ID" value="NC_013510.1"/>
</dbReference>
<protein>
    <recommendedName>
        <fullName evidence="3">DUF2384 domain-containing protein</fullName>
    </recommendedName>
</protein>
<dbReference type="EMBL" id="CP001738">
    <property type="protein sequence ID" value="ACY96985.1"/>
    <property type="molecule type" value="Genomic_DNA"/>
</dbReference>
<sequence>MGLRQAMTVLTQQWEDIVSRLPDDERAELTGLARELAAQSDPETAAEIAEEIADLLRSHLPVDHPFRQALREGGDRWASTAQTDFWPQLSETLWARLIDLQPTPEQIAAQIIERLLAAPALDAEQVRAQGIDPADSDLIRLNRADGTPQWPAFQFSDAGAHLDVIREVNRILDAADDPFGVADWWLGENGWLGGVPARLLGDIEAEELIAAARADVAEV</sequence>
<dbReference type="Proteomes" id="UP000001918">
    <property type="component" value="Chromosome"/>
</dbReference>
<accession>D1AA49</accession>
<organism evidence="1 2">
    <name type="scientific">Thermomonospora curvata (strain ATCC 19995 / DSM 43183 / JCM 3096 / KCTC 9072 / NBRC 15933 / NCIMB 10081 / Henssen B9)</name>
    <dbReference type="NCBI Taxonomy" id="471852"/>
    <lineage>
        <taxon>Bacteria</taxon>
        <taxon>Bacillati</taxon>
        <taxon>Actinomycetota</taxon>
        <taxon>Actinomycetes</taxon>
        <taxon>Streptosporangiales</taxon>
        <taxon>Thermomonosporaceae</taxon>
        <taxon>Thermomonospora</taxon>
    </lineage>
</organism>
<reference evidence="1 2" key="1">
    <citation type="journal article" date="2011" name="Stand. Genomic Sci.">
        <title>Complete genome sequence of Thermomonospora curvata type strain (B9).</title>
        <authorList>
            <person name="Chertkov O."/>
            <person name="Sikorski J."/>
            <person name="Nolan M."/>
            <person name="Lapidus A."/>
            <person name="Lucas S."/>
            <person name="Del Rio T.G."/>
            <person name="Tice H."/>
            <person name="Cheng J.F."/>
            <person name="Goodwin L."/>
            <person name="Pitluck S."/>
            <person name="Liolios K."/>
            <person name="Ivanova N."/>
            <person name="Mavromatis K."/>
            <person name="Mikhailova N."/>
            <person name="Ovchinnikova G."/>
            <person name="Pati A."/>
            <person name="Chen A."/>
            <person name="Palaniappan K."/>
            <person name="Djao O.D."/>
            <person name="Land M."/>
            <person name="Hauser L."/>
            <person name="Chang Y.J."/>
            <person name="Jeffries C.D."/>
            <person name="Brettin T."/>
            <person name="Han C."/>
            <person name="Detter J.C."/>
            <person name="Rohde M."/>
            <person name="Goker M."/>
            <person name="Woyke T."/>
            <person name="Bristow J."/>
            <person name="Eisen J.A."/>
            <person name="Markowitz V."/>
            <person name="Hugenholtz P."/>
            <person name="Klenk H.P."/>
            <person name="Kyrpides N.C."/>
        </authorList>
    </citation>
    <scope>NUCLEOTIDE SEQUENCE [LARGE SCALE GENOMIC DNA]</scope>
    <source>
        <strain evidence="2">ATCC 19995 / DSM 43183 / JCM 3096 / KCTC 9072 / NBRC 15933 / NCIMB 10081 / Henssen B9</strain>
    </source>
</reference>